<evidence type="ECO:0000313" key="2">
    <source>
        <dbReference type="EMBL" id="KKN12924.1"/>
    </source>
</evidence>
<name>A0A0F9N4M5_9ZZZZ</name>
<dbReference type="EMBL" id="LAZR01003978">
    <property type="protein sequence ID" value="KKN12924.1"/>
    <property type="molecule type" value="Genomic_DNA"/>
</dbReference>
<dbReference type="Gene3D" id="2.60.120.200">
    <property type="match status" value="1"/>
</dbReference>
<keyword evidence="1" id="KW-1133">Transmembrane helix</keyword>
<keyword evidence="1" id="KW-0472">Membrane</keyword>
<dbReference type="AlphaFoldDB" id="A0A0F9N4M5"/>
<accession>A0A0F9N4M5</accession>
<protein>
    <recommendedName>
        <fullName evidence="3">LamG-like jellyroll fold domain-containing protein</fullName>
    </recommendedName>
</protein>
<sequence>MNLKILIPTIAVFLLAVYIVFALVPTQDRPTLAEVDGGLTGTNQSGAGGTKPIIFNWNFHFLDNLNASRWLNEPTLISFWPLDQNNASDIVGNNDGSKVNSAVGVSNCKVEGCFDIERGTNDYLSVAPVGMGFSSSDPITECAWIKPETLFEQMGILSVGSANPGGTEFSITASGKLVFGPIGTGTTRTSSDIVVINKWQYVCIVHEGGETSSSKTHFYYNTIEQASDGATFTPAYNSGDSRIGRTIDSTFDGLIDEVILFKRNLSRNEIIILYNAGKNGTMRINESDYSGTIGDYQFETFACDTVDGCSTGLNDTGPVITTDFKEFTLTADDTYDGVSINNFTVTIDNGSFSFNDSTENGSLHIFNSTVPSFNVTYNITFRSNESGGYFNRTFLINLTNGGSFVTDIFQAIARINISEAVSGIKINDFNVSVPLQVNKSNSSGFATLFLRAGDYNISINSDDHLTTGGSFTVGNLDDKFFNFTMGTANLTITAISGGSSINDFNTSITLLSTGFTETKETNIGKVIFLTIPGTYNITMNSTDFAFASQTITIVTGNILPNITFNLFSTNSINISIFDEELNELIDSITVTLILDHENQRFTNTTDSGLTFLTGLFDGLWNLLASTIFHDQREYIFTIVPQTSTSLNIYLLNSSNGETKTFTVKNKQDQTLPDSTVSISNKINNTFVAIAQSVTNFAGQVNIFLSSTNKYRFTVEAPGFTTKVFDLVPVVDSYNIIMDPIDSIDFTTEFDRVNFATFPVSHIITPQENQNFSIITSSEVGLISYFGLNSSFNSTENIITNVSGSVAGGTATILINTSLFNATTIGVDFFIKLSGEDEIRFHRDFRTSVFITPGNHSIVSFADKYKDRFSDVFKSLLVVIAAVAVIISLAEMGSPAVINGVVGVVIIIGGAIVGWIPTTTAFIVGFITIGMFLLRRGD</sequence>
<feature type="transmembrane region" description="Helical" evidence="1">
    <location>
        <begin position="871"/>
        <end position="889"/>
    </location>
</feature>
<gene>
    <name evidence="2" type="ORF">LCGC14_1011590</name>
</gene>
<feature type="transmembrane region" description="Helical" evidence="1">
    <location>
        <begin position="901"/>
        <end position="933"/>
    </location>
</feature>
<organism evidence="2">
    <name type="scientific">marine sediment metagenome</name>
    <dbReference type="NCBI Taxonomy" id="412755"/>
    <lineage>
        <taxon>unclassified sequences</taxon>
        <taxon>metagenomes</taxon>
        <taxon>ecological metagenomes</taxon>
    </lineage>
</organism>
<comment type="caution">
    <text evidence="2">The sequence shown here is derived from an EMBL/GenBank/DDBJ whole genome shotgun (WGS) entry which is preliminary data.</text>
</comment>
<dbReference type="Pfam" id="PF13385">
    <property type="entry name" value="Laminin_G_3"/>
    <property type="match status" value="1"/>
</dbReference>
<evidence type="ECO:0000256" key="1">
    <source>
        <dbReference type="SAM" id="Phobius"/>
    </source>
</evidence>
<keyword evidence="1" id="KW-0812">Transmembrane</keyword>
<dbReference type="SUPFAM" id="SSF49899">
    <property type="entry name" value="Concanavalin A-like lectins/glucanases"/>
    <property type="match status" value="1"/>
</dbReference>
<proteinExistence type="predicted"/>
<evidence type="ECO:0008006" key="3">
    <source>
        <dbReference type="Google" id="ProtNLM"/>
    </source>
</evidence>
<dbReference type="InterPro" id="IPR013320">
    <property type="entry name" value="ConA-like_dom_sf"/>
</dbReference>
<reference evidence="2" key="1">
    <citation type="journal article" date="2015" name="Nature">
        <title>Complex archaea that bridge the gap between prokaryotes and eukaryotes.</title>
        <authorList>
            <person name="Spang A."/>
            <person name="Saw J.H."/>
            <person name="Jorgensen S.L."/>
            <person name="Zaremba-Niedzwiedzka K."/>
            <person name="Martijn J."/>
            <person name="Lind A.E."/>
            <person name="van Eijk R."/>
            <person name="Schleper C."/>
            <person name="Guy L."/>
            <person name="Ettema T.J."/>
        </authorList>
    </citation>
    <scope>NUCLEOTIDE SEQUENCE</scope>
</reference>